<dbReference type="GO" id="GO:0016226">
    <property type="term" value="P:iron-sulfur cluster assembly"/>
    <property type="evidence" value="ECO:0007669"/>
    <property type="project" value="TreeGrafter"/>
</dbReference>
<evidence type="ECO:0000313" key="3">
    <source>
        <dbReference type="Proteomes" id="UP000001494"/>
    </source>
</evidence>
<gene>
    <name evidence="2" type="ordered locus">Zmob_1581</name>
</gene>
<dbReference type="PIRSF" id="PIRSF003113">
    <property type="entry name" value="BolA"/>
    <property type="match status" value="1"/>
</dbReference>
<dbReference type="Gene3D" id="3.30.300.90">
    <property type="entry name" value="BolA-like"/>
    <property type="match status" value="1"/>
</dbReference>
<evidence type="ECO:0000313" key="2">
    <source>
        <dbReference type="EMBL" id="AEH63396.1"/>
    </source>
</evidence>
<comment type="similarity">
    <text evidence="1">Belongs to the BolA/IbaG family.</text>
</comment>
<proteinExistence type="inferred from homology"/>
<dbReference type="PANTHER" id="PTHR46230:SF7">
    <property type="entry name" value="BOLA-LIKE PROTEIN 1"/>
    <property type="match status" value="1"/>
</dbReference>
<dbReference type="InterPro" id="IPR036065">
    <property type="entry name" value="BolA-like_sf"/>
</dbReference>
<dbReference type="HOGENOM" id="CLU_109462_2_1_5"/>
<dbReference type="Proteomes" id="UP000001494">
    <property type="component" value="Chromosome"/>
</dbReference>
<accession>A0A0H3G041</accession>
<protein>
    <submittedName>
        <fullName evidence="2">BolA family protein</fullName>
    </submittedName>
</protein>
<dbReference type="Pfam" id="PF01722">
    <property type="entry name" value="BolA"/>
    <property type="match status" value="1"/>
</dbReference>
<dbReference type="eggNOG" id="COG0271">
    <property type="taxonomic scope" value="Bacteria"/>
</dbReference>
<reference evidence="2 3" key="1">
    <citation type="journal article" date="2011" name="J. Bacteriol.">
        <title>Genome sequence of the ethanol-producing Zymomonas mobilis subsp. mobilis lectotype strain ATCC 10988.</title>
        <authorList>
            <person name="Pappas K.M."/>
            <person name="Kouvelis V.N."/>
            <person name="Saunders E."/>
            <person name="Brettin T.S."/>
            <person name="Bruce D."/>
            <person name="Detter C."/>
            <person name="Balakireva M."/>
            <person name="Han C.S."/>
            <person name="Savvakis G."/>
            <person name="Kyrpides N.C."/>
            <person name="Typas M.A."/>
        </authorList>
    </citation>
    <scope>NUCLEOTIDE SEQUENCE [LARGE SCALE GENOMIC DNA]</scope>
    <source>
        <strain evidence="3">ATCC 10988 / DSM 424 / CCUG 17860 / LMG 404 / NCIMB 8938 / NRRL B-806 / ZM1</strain>
    </source>
</reference>
<dbReference type="InterPro" id="IPR002634">
    <property type="entry name" value="BolA"/>
</dbReference>
<dbReference type="EMBL" id="CP002850">
    <property type="protein sequence ID" value="AEH63396.1"/>
    <property type="molecule type" value="Genomic_DNA"/>
</dbReference>
<dbReference type="SUPFAM" id="SSF82657">
    <property type="entry name" value="BolA-like"/>
    <property type="match status" value="1"/>
</dbReference>
<name>A0A0H3G041_ZYMMA</name>
<dbReference type="KEGG" id="zmm:Zmob_1581"/>
<dbReference type="PANTHER" id="PTHR46230">
    <property type="match status" value="1"/>
</dbReference>
<evidence type="ECO:0000256" key="1">
    <source>
        <dbReference type="RuleBase" id="RU003860"/>
    </source>
</evidence>
<dbReference type="AlphaFoldDB" id="A0A0H3G041"/>
<sequence>MNMSSPSDNNEGPVTRLMRERLEAAFSPETLVIEDDSNKHAGHAGHPHRSESHFTVTLVSQAFENESRISRERMVHKALSDLLPDRIHALRLKLDTPLRQE</sequence>
<organism evidence="2 3">
    <name type="scientific">Zymomonas mobilis subsp. mobilis (strain ATCC 10988 / DSM 424 / LMG 404 / NCIMB 8938 / NRRL B-806 / ZM1)</name>
    <dbReference type="NCBI Taxonomy" id="555217"/>
    <lineage>
        <taxon>Bacteria</taxon>
        <taxon>Pseudomonadati</taxon>
        <taxon>Pseudomonadota</taxon>
        <taxon>Alphaproteobacteria</taxon>
        <taxon>Sphingomonadales</taxon>
        <taxon>Zymomonadaceae</taxon>
        <taxon>Zymomonas</taxon>
    </lineage>
</organism>
<dbReference type="OrthoDB" id="9811118at2"/>